<evidence type="ECO:0000313" key="1">
    <source>
        <dbReference type="EMBL" id="KDQ51575.1"/>
    </source>
</evidence>
<reference evidence="2" key="1">
    <citation type="journal article" date="2014" name="Proc. Natl. Acad. Sci. U.S.A.">
        <title>Extensive sampling of basidiomycete genomes demonstrates inadequacy of the white-rot/brown-rot paradigm for wood decay fungi.</title>
        <authorList>
            <person name="Riley R."/>
            <person name="Salamov A.A."/>
            <person name="Brown D.W."/>
            <person name="Nagy L.G."/>
            <person name="Floudas D."/>
            <person name="Held B.W."/>
            <person name="Levasseur A."/>
            <person name="Lombard V."/>
            <person name="Morin E."/>
            <person name="Otillar R."/>
            <person name="Lindquist E.A."/>
            <person name="Sun H."/>
            <person name="LaButti K.M."/>
            <person name="Schmutz J."/>
            <person name="Jabbour D."/>
            <person name="Luo H."/>
            <person name="Baker S.E."/>
            <person name="Pisabarro A.G."/>
            <person name="Walton J.D."/>
            <person name="Blanchette R.A."/>
            <person name="Henrissat B."/>
            <person name="Martin F."/>
            <person name="Cullen D."/>
            <person name="Hibbett D.S."/>
            <person name="Grigoriev I.V."/>
        </authorList>
    </citation>
    <scope>NUCLEOTIDE SEQUENCE [LARGE SCALE GENOMIC DNA]</scope>
    <source>
        <strain evidence="2">MUCL 33604</strain>
    </source>
</reference>
<dbReference type="HOGENOM" id="CLU_1835449_0_0_1"/>
<keyword evidence="2" id="KW-1185">Reference proteome</keyword>
<accession>A0A067PCL8</accession>
<dbReference type="Proteomes" id="UP000027265">
    <property type="component" value="Unassembled WGS sequence"/>
</dbReference>
<gene>
    <name evidence="1" type="ORF">JAAARDRAFT_41037</name>
</gene>
<evidence type="ECO:0000313" key="2">
    <source>
        <dbReference type="Proteomes" id="UP000027265"/>
    </source>
</evidence>
<protein>
    <submittedName>
        <fullName evidence="1">Uncharacterized protein</fullName>
    </submittedName>
</protein>
<organism evidence="1 2">
    <name type="scientific">Jaapia argillacea MUCL 33604</name>
    <dbReference type="NCBI Taxonomy" id="933084"/>
    <lineage>
        <taxon>Eukaryota</taxon>
        <taxon>Fungi</taxon>
        <taxon>Dikarya</taxon>
        <taxon>Basidiomycota</taxon>
        <taxon>Agaricomycotina</taxon>
        <taxon>Agaricomycetes</taxon>
        <taxon>Agaricomycetidae</taxon>
        <taxon>Jaapiales</taxon>
        <taxon>Jaapiaceae</taxon>
        <taxon>Jaapia</taxon>
    </lineage>
</organism>
<name>A0A067PCL8_9AGAM</name>
<dbReference type="EMBL" id="KL197747">
    <property type="protein sequence ID" value="KDQ51575.1"/>
    <property type="molecule type" value="Genomic_DNA"/>
</dbReference>
<dbReference type="InParanoid" id="A0A067PCL8"/>
<proteinExistence type="predicted"/>
<sequence length="140" mass="15613">MIRTAHLVLAALRLALGFRILIKFCFRALSMRTPPRLSKSALSPCLGRRPHVRSNATAKRRRQIRAYHLLDVPPRSLALGSRGLSTRYAAGCSVAAYLSCAFDPSFLKLYLLHQRLSKATVACSRHSQITKRQPILTESA</sequence>
<dbReference type="AlphaFoldDB" id="A0A067PCL8"/>